<dbReference type="CDD" id="cd00146">
    <property type="entry name" value="PKD"/>
    <property type="match status" value="1"/>
</dbReference>
<dbReference type="InterPro" id="IPR000601">
    <property type="entry name" value="PKD_dom"/>
</dbReference>
<reference evidence="3 4" key="1">
    <citation type="submission" date="2023-08" db="EMBL/GenBank/DDBJ databases">
        <title>Comparative genomics and taxonomic characterization of three novel marine species of genus Marivirga.</title>
        <authorList>
            <person name="Muhammad N."/>
            <person name="Kim S.-G."/>
        </authorList>
    </citation>
    <scope>NUCLEOTIDE SEQUENCE [LARGE SCALE GENOMIC DNA]</scope>
    <source>
        <strain evidence="3 4">BDSF4-3</strain>
    </source>
</reference>
<dbReference type="AlphaFoldDB" id="A0AA51N8E3"/>
<dbReference type="InterPro" id="IPR055353">
    <property type="entry name" value="DUF7619"/>
</dbReference>
<keyword evidence="4" id="KW-1185">Reference proteome</keyword>
<name>A0AA51N8E3_9BACT</name>
<dbReference type="InterPro" id="IPR022409">
    <property type="entry name" value="PKD/Chitinase_dom"/>
</dbReference>
<dbReference type="Proteomes" id="UP001230496">
    <property type="component" value="Chromosome"/>
</dbReference>
<gene>
    <name evidence="3" type="ORF">QYS49_35755</name>
</gene>
<dbReference type="EMBL" id="CP129971">
    <property type="protein sequence ID" value="WMN10716.1"/>
    <property type="molecule type" value="Genomic_DNA"/>
</dbReference>
<dbReference type="PROSITE" id="PS50093">
    <property type="entry name" value="PKD"/>
    <property type="match status" value="1"/>
</dbReference>
<protein>
    <submittedName>
        <fullName evidence="3">PKD domain-containing protein</fullName>
    </submittedName>
</protein>
<evidence type="ECO:0000313" key="4">
    <source>
        <dbReference type="Proteomes" id="UP001230496"/>
    </source>
</evidence>
<dbReference type="InterPro" id="IPR057171">
    <property type="entry name" value="DUF7849"/>
</dbReference>
<keyword evidence="1" id="KW-0732">Signal</keyword>
<evidence type="ECO:0000259" key="2">
    <source>
        <dbReference type="PROSITE" id="PS50093"/>
    </source>
</evidence>
<dbReference type="InterPro" id="IPR013783">
    <property type="entry name" value="Ig-like_fold"/>
</dbReference>
<dbReference type="InterPro" id="IPR035986">
    <property type="entry name" value="PKD_dom_sf"/>
</dbReference>
<feature type="domain" description="PKD" evidence="2">
    <location>
        <begin position="71"/>
        <end position="114"/>
    </location>
</feature>
<organism evidence="3 4">
    <name type="scientific">Marivirga salinarum</name>
    <dbReference type="NCBI Taxonomy" id="3059078"/>
    <lineage>
        <taxon>Bacteria</taxon>
        <taxon>Pseudomonadati</taxon>
        <taxon>Bacteroidota</taxon>
        <taxon>Cytophagia</taxon>
        <taxon>Cytophagales</taxon>
        <taxon>Marivirgaceae</taxon>
        <taxon>Marivirga</taxon>
    </lineage>
</organism>
<dbReference type="SMART" id="SM00089">
    <property type="entry name" value="PKD"/>
    <property type="match status" value="1"/>
</dbReference>
<evidence type="ECO:0000256" key="1">
    <source>
        <dbReference type="SAM" id="SignalP"/>
    </source>
</evidence>
<accession>A0AA51N8E3</accession>
<evidence type="ECO:0000313" key="3">
    <source>
        <dbReference type="EMBL" id="WMN10716.1"/>
    </source>
</evidence>
<proteinExistence type="predicted"/>
<feature type="signal peptide" evidence="1">
    <location>
        <begin position="1"/>
        <end position="34"/>
    </location>
</feature>
<dbReference type="Pfam" id="PF18911">
    <property type="entry name" value="PKD_4"/>
    <property type="match status" value="1"/>
</dbReference>
<sequence>MSNNLLISRLNVTTLSPMYKFTFLFLLCSHLCLAQQINQSDTVVREAKIESTVLGNSVKFGVDTPPLIQISGAPKGYYTFFWEFGDGEFSKEENPEHTFDKRGDYNVKLWVTNNYDAGKTPTTRPEKVKIDSVNLESNTSASLLGENNIIDFTKNREPIPNEDLVVVLTYKNPYNEIMDGRLYFFYNESIYKSDNFQLTDIRTYHGEYPIITEDRITDIDANPFQSMLASNGDGSFKTPFLIQDTTDQETLQKKIEESKKKFKEMKQIGFSDFQPGEERNIFFQLRTTPEMLKDTSAIISIRSVYIPNSNSANHSVKEMEMEIVTSHDPNKMTTNANLMDFRNRNQKDFKYKIQFQNNGEGPANTVRLETDIPEIFDQKEIELLDFYPKCEICPEVDVAYSCLDTTFLENKIIFTFKNIYLPGSNQKGVNSYDSTKGFVSYKIPLKGKIKKQKTQSQTAIYFDKNDPIITNYATTRFTPGLSVGIKAGVMRIASLQNYQEWFLGATLSSYQAFKGYLQSEVMIGSNNYTNSKTFTERTQRDEFFTEVYDYEQQSEFQNLSFYLVPTSYRYNLTDFLAVGAGLQIKWDIRSKIERETTGEYTEVVEIEDYERRVPERDTFEQETISNTFTNFNSAAFLDLNVGKVRIGPSVGIRYHLYFTAPTHQWQFYASWKF</sequence>
<dbReference type="Gene3D" id="2.60.40.10">
    <property type="entry name" value="Immunoglobulins"/>
    <property type="match status" value="1"/>
</dbReference>
<dbReference type="Pfam" id="PF24595">
    <property type="entry name" value="DUF7619"/>
    <property type="match status" value="1"/>
</dbReference>
<dbReference type="Pfam" id="PF25233">
    <property type="entry name" value="DUF7849"/>
    <property type="match status" value="1"/>
</dbReference>
<dbReference type="KEGG" id="msaa:QYS49_35755"/>
<dbReference type="SUPFAM" id="SSF49299">
    <property type="entry name" value="PKD domain"/>
    <property type="match status" value="1"/>
</dbReference>
<feature type="chain" id="PRO_5041425577" evidence="1">
    <location>
        <begin position="35"/>
        <end position="673"/>
    </location>
</feature>
<dbReference type="RefSeq" id="WP_308347110.1">
    <property type="nucleotide sequence ID" value="NZ_CP129971.1"/>
</dbReference>